<dbReference type="EMBL" id="MU005769">
    <property type="protein sequence ID" value="KAF2709925.1"/>
    <property type="molecule type" value="Genomic_DNA"/>
</dbReference>
<evidence type="ECO:0000313" key="2">
    <source>
        <dbReference type="Proteomes" id="UP000799428"/>
    </source>
</evidence>
<dbReference type="Proteomes" id="UP000799428">
    <property type="component" value="Unassembled WGS sequence"/>
</dbReference>
<organism evidence="1 2">
    <name type="scientific">Pleomassaria siparia CBS 279.74</name>
    <dbReference type="NCBI Taxonomy" id="1314801"/>
    <lineage>
        <taxon>Eukaryota</taxon>
        <taxon>Fungi</taxon>
        <taxon>Dikarya</taxon>
        <taxon>Ascomycota</taxon>
        <taxon>Pezizomycotina</taxon>
        <taxon>Dothideomycetes</taxon>
        <taxon>Pleosporomycetidae</taxon>
        <taxon>Pleosporales</taxon>
        <taxon>Pleomassariaceae</taxon>
        <taxon>Pleomassaria</taxon>
    </lineage>
</organism>
<reference evidence="1" key="1">
    <citation type="journal article" date="2020" name="Stud. Mycol.">
        <title>101 Dothideomycetes genomes: a test case for predicting lifestyles and emergence of pathogens.</title>
        <authorList>
            <person name="Haridas S."/>
            <person name="Albert R."/>
            <person name="Binder M."/>
            <person name="Bloem J."/>
            <person name="Labutti K."/>
            <person name="Salamov A."/>
            <person name="Andreopoulos B."/>
            <person name="Baker S."/>
            <person name="Barry K."/>
            <person name="Bills G."/>
            <person name="Bluhm B."/>
            <person name="Cannon C."/>
            <person name="Castanera R."/>
            <person name="Culley D."/>
            <person name="Daum C."/>
            <person name="Ezra D."/>
            <person name="Gonzalez J."/>
            <person name="Henrissat B."/>
            <person name="Kuo A."/>
            <person name="Liang C."/>
            <person name="Lipzen A."/>
            <person name="Lutzoni F."/>
            <person name="Magnuson J."/>
            <person name="Mondo S."/>
            <person name="Nolan M."/>
            <person name="Ohm R."/>
            <person name="Pangilinan J."/>
            <person name="Park H.-J."/>
            <person name="Ramirez L."/>
            <person name="Alfaro M."/>
            <person name="Sun H."/>
            <person name="Tritt A."/>
            <person name="Yoshinaga Y."/>
            <person name="Zwiers L.-H."/>
            <person name="Turgeon B."/>
            <person name="Goodwin S."/>
            <person name="Spatafora J."/>
            <person name="Crous P."/>
            <person name="Grigoriev I."/>
        </authorList>
    </citation>
    <scope>NUCLEOTIDE SEQUENCE</scope>
    <source>
        <strain evidence="1">CBS 279.74</strain>
    </source>
</reference>
<keyword evidence="2" id="KW-1185">Reference proteome</keyword>
<name>A0A6G1KBL5_9PLEO</name>
<evidence type="ECO:0000313" key="1">
    <source>
        <dbReference type="EMBL" id="KAF2709925.1"/>
    </source>
</evidence>
<gene>
    <name evidence="1" type="ORF">K504DRAFT_466381</name>
</gene>
<proteinExistence type="predicted"/>
<accession>A0A6G1KBL5</accession>
<dbReference type="AlphaFoldDB" id="A0A6G1KBL5"/>
<protein>
    <submittedName>
        <fullName evidence="1">Uncharacterized protein</fullName>
    </submittedName>
</protein>
<sequence>MRELQRSASLRHSSRCVTRYAAQKGHLGCNRSRAARATRTVFPRACHMRPVASLYSACPGPRTGITEVSSWLQTAGCAWQLVQRRWLGTSAMLGLLVLGPASQKFQPRVKTETLAWRGAGDIVDSTT</sequence>